<evidence type="ECO:0000313" key="2">
    <source>
        <dbReference type="EMBL" id="QDG52188.1"/>
    </source>
</evidence>
<gene>
    <name evidence="2" type="ORF">FIV42_16000</name>
</gene>
<dbReference type="InterPro" id="IPR011604">
    <property type="entry name" value="PDDEXK-like_dom_sf"/>
</dbReference>
<keyword evidence="3" id="KW-1185">Reference proteome</keyword>
<accession>A0A4Y6PV56</accession>
<evidence type="ECO:0000313" key="3">
    <source>
        <dbReference type="Proteomes" id="UP000315995"/>
    </source>
</evidence>
<dbReference type="RefSeq" id="WP_141198660.1">
    <property type="nucleotide sequence ID" value="NZ_CP041186.1"/>
</dbReference>
<dbReference type="Proteomes" id="UP000315995">
    <property type="component" value="Chromosome"/>
</dbReference>
<dbReference type="Gene3D" id="3.90.320.10">
    <property type="match status" value="1"/>
</dbReference>
<dbReference type="SUPFAM" id="SSF52980">
    <property type="entry name" value="Restriction endonuclease-like"/>
    <property type="match status" value="1"/>
</dbReference>
<reference evidence="2 3" key="1">
    <citation type="submission" date="2019-06" db="EMBL/GenBank/DDBJ databases">
        <title>Persicimonas caeni gen. nov., sp. nov., a predatory bacterium isolated from solar saltern.</title>
        <authorList>
            <person name="Wang S."/>
        </authorList>
    </citation>
    <scope>NUCLEOTIDE SEQUENCE [LARGE SCALE GENOMIC DNA]</scope>
    <source>
        <strain evidence="2 3">YN101</strain>
    </source>
</reference>
<protein>
    <recommendedName>
        <fullName evidence="4">YqaJ viral recombinase domain-containing protein</fullName>
    </recommendedName>
</protein>
<sequence length="360" mass="40539">MTTATATPFESRPLPPRDCRTMSTAPRYSEQWHALRARGVGSSDVPAILGLSAHASAEDIWRTKLGEEPRRQPWLDDYADFGRWFTPHLRRWCEAEDDIDLVPGAELGILQSTRWSRAITNIGAYDPAADVIEAYKTTSQAWKSVPTAHYVQCQHQLFVTGARRVRLRQFICPVDRALLPGLRDRLGSSMPQADPAEVDAALVDWLLDAGEIHTWIFERDDALIERMLMRERRFWAFVDMQVTPIEADPAGTVDLTEAPQVHAACVEYARLQSRYDAKVREFLDAEGLEVPTQASVGGTADKALKAARRELRRAIDQAVALLDERPKRVVIGEHHATWIDRGTHAFWNPYLSGDSGVVDF</sequence>
<evidence type="ECO:0008006" key="4">
    <source>
        <dbReference type="Google" id="ProtNLM"/>
    </source>
</evidence>
<organism evidence="2 3">
    <name type="scientific">Persicimonas caeni</name>
    <dbReference type="NCBI Taxonomy" id="2292766"/>
    <lineage>
        <taxon>Bacteria</taxon>
        <taxon>Deltaproteobacteria</taxon>
        <taxon>Bradymonadales</taxon>
        <taxon>Bradymonadaceae</taxon>
        <taxon>Persicimonas</taxon>
    </lineage>
</organism>
<dbReference type="EMBL" id="CP041186">
    <property type="protein sequence ID" value="QDG52188.1"/>
    <property type="molecule type" value="Genomic_DNA"/>
</dbReference>
<name>A0A4Y6PV56_PERCE</name>
<feature type="region of interest" description="Disordered" evidence="1">
    <location>
        <begin position="1"/>
        <end position="22"/>
    </location>
</feature>
<proteinExistence type="predicted"/>
<dbReference type="AlphaFoldDB" id="A0A4Y6PV56"/>
<dbReference type="InterPro" id="IPR011335">
    <property type="entry name" value="Restrct_endonuc-II-like"/>
</dbReference>
<evidence type="ECO:0000256" key="1">
    <source>
        <dbReference type="SAM" id="MobiDB-lite"/>
    </source>
</evidence>